<dbReference type="Pfam" id="PF00067">
    <property type="entry name" value="p450"/>
    <property type="match status" value="1"/>
</dbReference>
<comment type="similarity">
    <text evidence="1 2">Belongs to the cytochrome P450 family.</text>
</comment>
<proteinExistence type="inferred from homology"/>
<keyword evidence="4" id="KW-1185">Reference proteome</keyword>
<dbReference type="PANTHER" id="PTHR46696:SF1">
    <property type="entry name" value="CYTOCHROME P450 YJIB-RELATED"/>
    <property type="match status" value="1"/>
</dbReference>
<keyword evidence="2" id="KW-0479">Metal-binding</keyword>
<comment type="caution">
    <text evidence="3">The sequence shown here is derived from an EMBL/GenBank/DDBJ whole genome shotgun (WGS) entry which is preliminary data.</text>
</comment>
<dbReference type="PRINTS" id="PR00359">
    <property type="entry name" value="BP450"/>
</dbReference>
<dbReference type="EMBL" id="BAAAIZ010000108">
    <property type="protein sequence ID" value="GAA1433430.1"/>
    <property type="molecule type" value="Genomic_DNA"/>
</dbReference>
<organism evidence="3 4">
    <name type="scientific">Streptomyces thermospinosisporus</name>
    <dbReference type="NCBI Taxonomy" id="161482"/>
    <lineage>
        <taxon>Bacteria</taxon>
        <taxon>Bacillati</taxon>
        <taxon>Actinomycetota</taxon>
        <taxon>Actinomycetes</taxon>
        <taxon>Kitasatosporales</taxon>
        <taxon>Streptomycetaceae</taxon>
        <taxon>Streptomyces</taxon>
    </lineage>
</organism>
<reference evidence="4" key="1">
    <citation type="journal article" date="2019" name="Int. J. Syst. Evol. Microbiol.">
        <title>The Global Catalogue of Microorganisms (GCM) 10K type strain sequencing project: providing services to taxonomists for standard genome sequencing and annotation.</title>
        <authorList>
            <consortium name="The Broad Institute Genomics Platform"/>
            <consortium name="The Broad Institute Genome Sequencing Center for Infectious Disease"/>
            <person name="Wu L."/>
            <person name="Ma J."/>
        </authorList>
    </citation>
    <scope>NUCLEOTIDE SEQUENCE [LARGE SCALE GENOMIC DNA]</scope>
    <source>
        <strain evidence="4">JCM 11756</strain>
    </source>
</reference>
<dbReference type="InterPro" id="IPR001128">
    <property type="entry name" value="Cyt_P450"/>
</dbReference>
<evidence type="ECO:0000256" key="2">
    <source>
        <dbReference type="RuleBase" id="RU000461"/>
    </source>
</evidence>
<keyword evidence="2" id="KW-0408">Iron</keyword>
<dbReference type="PROSITE" id="PS00086">
    <property type="entry name" value="CYTOCHROME_P450"/>
    <property type="match status" value="1"/>
</dbReference>
<dbReference type="Proteomes" id="UP001500973">
    <property type="component" value="Unassembled WGS sequence"/>
</dbReference>
<keyword evidence="2" id="KW-0349">Heme</keyword>
<name>A0ABP4JX57_9ACTN</name>
<dbReference type="InterPro" id="IPR036396">
    <property type="entry name" value="Cyt_P450_sf"/>
</dbReference>
<sequence>MKASSTGPVIPEPVDEFAKSVGSLALEFLRNPARREEWRDFYDLFLRVPPLPIGDGEWVVTRWSDVRATMGHNSAELTALFPSTSIPEVNKLMLGMLPHESGYEHRRMRALTQPLFKEGRISKLESDITRQVESLLYPAAFTEAGSDIVGTLGVRVPEILSCLLLDVAPEDRDFVGDWSRTLYRQMGRYDQSTDERDAARAAYYGIREYVLRCARMPSGPVYGGIGRELFSAWQDGRLDDDQLLSYFALFLLTGLDTITYAIANSVCFLGSSPQVFSRLRQSPELSGVAFSEAMRLWGPIRLCVRHLQKHVPTPSCTIPEGALVFILIHAANRDPECIADPDQVRWDRSQRESIAFGIGPHGCLGGTLGMLVGRILFRSLCTRCARIRVTPDLERASFIPSLPILGIENVRLYAEPGG</sequence>
<accession>A0ABP4JX57</accession>
<dbReference type="InterPro" id="IPR017972">
    <property type="entry name" value="Cyt_P450_CS"/>
</dbReference>
<dbReference type="Gene3D" id="1.10.630.10">
    <property type="entry name" value="Cytochrome P450"/>
    <property type="match status" value="1"/>
</dbReference>
<dbReference type="RefSeq" id="WP_344015999.1">
    <property type="nucleotide sequence ID" value="NZ_BAAAIZ010000108.1"/>
</dbReference>
<protein>
    <submittedName>
        <fullName evidence="3">Biotin biosynthesis cytochrome P450</fullName>
    </submittedName>
</protein>
<evidence type="ECO:0000313" key="4">
    <source>
        <dbReference type="Proteomes" id="UP001500973"/>
    </source>
</evidence>
<keyword evidence="2" id="KW-0503">Monooxygenase</keyword>
<dbReference type="PANTHER" id="PTHR46696">
    <property type="entry name" value="P450, PUTATIVE (EUROFUNG)-RELATED"/>
    <property type="match status" value="1"/>
</dbReference>
<gene>
    <name evidence="3" type="primary">bioI</name>
    <name evidence="3" type="ORF">GCM10009601_55920</name>
</gene>
<keyword evidence="2" id="KW-0560">Oxidoreductase</keyword>
<evidence type="ECO:0000256" key="1">
    <source>
        <dbReference type="ARBA" id="ARBA00010617"/>
    </source>
</evidence>
<dbReference type="SUPFAM" id="SSF48264">
    <property type="entry name" value="Cytochrome P450"/>
    <property type="match status" value="1"/>
</dbReference>
<evidence type="ECO:0000313" key="3">
    <source>
        <dbReference type="EMBL" id="GAA1433430.1"/>
    </source>
</evidence>
<dbReference type="InterPro" id="IPR002397">
    <property type="entry name" value="Cyt_P450_B"/>
</dbReference>